<evidence type="ECO:0000313" key="1">
    <source>
        <dbReference type="EMBL" id="WEL19587.1"/>
    </source>
</evidence>
<evidence type="ECO:0000313" key="2">
    <source>
        <dbReference type="Proteomes" id="UP001218034"/>
    </source>
</evidence>
<gene>
    <name evidence="1" type="ORF">SVXNc_0569</name>
</gene>
<proteinExistence type="predicted"/>
<keyword evidence="2" id="KW-1185">Reference proteome</keyword>
<reference evidence="1 2" key="1">
    <citation type="submission" date="2022-09" db="EMBL/GenBank/DDBJ databases">
        <title>Xylan utilization by haloarchaea-nanohaloarchaea associations.</title>
        <authorList>
            <person name="Yakimov M."/>
        </authorList>
    </citation>
    <scope>NUCLEOTIDE SEQUENCE [LARGE SCALE GENOMIC DNA]</scope>
    <source>
        <strain evidence="1 2">SVXNc</strain>
    </source>
</reference>
<dbReference type="EMBL" id="CP104395">
    <property type="protein sequence ID" value="WEL19587.1"/>
    <property type="molecule type" value="Genomic_DNA"/>
</dbReference>
<organism evidence="1 2">
    <name type="scientific">Candidatus Nanohalococcus occultus</name>
    <dbReference type="NCBI Taxonomy" id="2978047"/>
    <lineage>
        <taxon>Archaea</taxon>
        <taxon>Candidatus Nanohalarchaeota</taxon>
        <taxon>Candidatus Nanohalarchaeota incertae sedis</taxon>
        <taxon>Candidatus Nanohalococcus</taxon>
    </lineage>
</organism>
<name>A0ABY8CEG7_9ARCH</name>
<protein>
    <submittedName>
        <fullName evidence="1">Uncharacterized protein</fullName>
    </submittedName>
</protein>
<dbReference type="Proteomes" id="UP001218034">
    <property type="component" value="Chromosome"/>
</dbReference>
<sequence length="311" mass="35931">MVAGNVTPKKRKTIFGDRKNADFYSSELEDEEKGEIFNLLLEESKEDAQAFARALNTEDDEMLGEMWESVRSVGKKKITNRNQPDWGWTLFGAETEHSTTKLLDIPSEGESKGLILDRDRDKAYLYPKKANGKSDIEHVERWHLNIQNAQAIGYDFASETAERAALELDGQVVPVLEVDYNSEMVLTSDAKEALTQKHGEKRGKEIYSGLREDLQEKWVKDADYDRKLPEDSREDWLTGIEFLIENGYFKSEGVEEYRWTDTDNQAIELEEDGYELLMVDAGEYPQRELGEENENSDYEFKRWNRSGHDIC</sequence>
<dbReference type="GeneID" id="90590007"/>
<dbReference type="RefSeq" id="WP_347721428.1">
    <property type="nucleotide sequence ID" value="NZ_CP104395.1"/>
</dbReference>
<accession>A0ABY8CEG7</accession>